<evidence type="ECO:0000313" key="2">
    <source>
        <dbReference type="EMBL" id="KAK9863374.1"/>
    </source>
</evidence>
<organism evidence="2 3">
    <name type="scientific">Apatococcus fuscideae</name>
    <dbReference type="NCBI Taxonomy" id="2026836"/>
    <lineage>
        <taxon>Eukaryota</taxon>
        <taxon>Viridiplantae</taxon>
        <taxon>Chlorophyta</taxon>
        <taxon>core chlorophytes</taxon>
        <taxon>Trebouxiophyceae</taxon>
        <taxon>Chlorellales</taxon>
        <taxon>Chlorellaceae</taxon>
        <taxon>Apatococcus</taxon>
    </lineage>
</organism>
<dbReference type="Proteomes" id="UP001485043">
    <property type="component" value="Unassembled WGS sequence"/>
</dbReference>
<dbReference type="AlphaFoldDB" id="A0AAW1T1L5"/>
<keyword evidence="3" id="KW-1185">Reference proteome</keyword>
<feature type="region of interest" description="Disordered" evidence="1">
    <location>
        <begin position="310"/>
        <end position="500"/>
    </location>
</feature>
<evidence type="ECO:0000256" key="1">
    <source>
        <dbReference type="SAM" id="MobiDB-lite"/>
    </source>
</evidence>
<feature type="region of interest" description="Disordered" evidence="1">
    <location>
        <begin position="207"/>
        <end position="281"/>
    </location>
</feature>
<dbReference type="EMBL" id="JALJOV010000480">
    <property type="protein sequence ID" value="KAK9863374.1"/>
    <property type="molecule type" value="Genomic_DNA"/>
</dbReference>
<feature type="region of interest" description="Disordered" evidence="1">
    <location>
        <begin position="75"/>
        <end position="107"/>
    </location>
</feature>
<protein>
    <submittedName>
        <fullName evidence="2">Uncharacterized protein</fullName>
    </submittedName>
</protein>
<comment type="caution">
    <text evidence="2">The sequence shown here is derived from an EMBL/GenBank/DDBJ whole genome shotgun (WGS) entry which is preliminary data.</text>
</comment>
<evidence type="ECO:0000313" key="3">
    <source>
        <dbReference type="Proteomes" id="UP001485043"/>
    </source>
</evidence>
<accession>A0AAW1T1L5</accession>
<proteinExistence type="predicted"/>
<feature type="compositionally biased region" description="Polar residues" evidence="1">
    <location>
        <begin position="82"/>
        <end position="92"/>
    </location>
</feature>
<feature type="compositionally biased region" description="Polar residues" evidence="1">
    <location>
        <begin position="435"/>
        <end position="452"/>
    </location>
</feature>
<feature type="compositionally biased region" description="Polar residues" evidence="1">
    <location>
        <begin position="207"/>
        <end position="218"/>
    </location>
</feature>
<reference evidence="2 3" key="1">
    <citation type="journal article" date="2024" name="Nat. Commun.">
        <title>Phylogenomics reveals the evolutionary origins of lichenization in chlorophyte algae.</title>
        <authorList>
            <person name="Puginier C."/>
            <person name="Libourel C."/>
            <person name="Otte J."/>
            <person name="Skaloud P."/>
            <person name="Haon M."/>
            <person name="Grisel S."/>
            <person name="Petersen M."/>
            <person name="Berrin J.G."/>
            <person name="Delaux P.M."/>
            <person name="Dal Grande F."/>
            <person name="Keller J."/>
        </authorList>
    </citation>
    <scope>NUCLEOTIDE SEQUENCE [LARGE SCALE GENOMIC DNA]</scope>
    <source>
        <strain evidence="2 3">SAG 2523</strain>
    </source>
</reference>
<sequence>MEVSPEDSPRGELERLDREVQALERQLIKERQAWAHMADAATQGLDSPSALRKQMVQVMTQEAAQRRRVRDLTWQLEKQRSGETGQSESSSFPELAGSRPSSPCPTCHARQRELEQVLQAFETARSQVLELEGQRTGWEVQLRGAEARAAGSARQLEVAHQELSRAQDECAKQSAMCGYMEGALMSSGITIPLAKSEAVDKLIQQWETSSPRSSQAPTFFSPIRTASPRTPPSAAGKGRKLRDRTPPKNAFNPILPLSPHLQPHDRNPADPGTSFPSNFPVISASPMTSPCKPYSPEKPIGLKARGVASKLQPRHPGPIPSHEANENEQPGNEDQIAAWRGPSQPSNYPSHSEIGHLVQQQSPERSASHQQPHSHSWPHEADSSHSQQPHILLDIKSPYEDDPNQPMYHKVRPGAISDPDSPEVAVPKEHPPSPTQHAKQVYASSADGQNPVGQLGDGLQNQQWDRQSERLSASGVGDHSATMMGRLRRGHNRQQQRSFEEMYAADAGMFAAGHSKSLVRRPPSFK</sequence>
<gene>
    <name evidence="2" type="ORF">WJX84_007831</name>
</gene>
<name>A0AAW1T1L5_9CHLO</name>